<dbReference type="InterPro" id="IPR003749">
    <property type="entry name" value="ThiS/MoaD-like"/>
</dbReference>
<dbReference type="SUPFAM" id="SSF54285">
    <property type="entry name" value="MoaD/ThiS"/>
    <property type="match status" value="1"/>
</dbReference>
<dbReference type="AlphaFoldDB" id="A0A644SYV8"/>
<proteinExistence type="predicted"/>
<organism evidence="1">
    <name type="scientific">bioreactor metagenome</name>
    <dbReference type="NCBI Taxonomy" id="1076179"/>
    <lineage>
        <taxon>unclassified sequences</taxon>
        <taxon>metagenomes</taxon>
        <taxon>ecological metagenomes</taxon>
    </lineage>
</organism>
<evidence type="ECO:0000313" key="1">
    <source>
        <dbReference type="EMBL" id="MPL59829.1"/>
    </source>
</evidence>
<dbReference type="EMBL" id="VSSQ01000010">
    <property type="protein sequence ID" value="MPL59829.1"/>
    <property type="molecule type" value="Genomic_DNA"/>
</dbReference>
<evidence type="ECO:0008006" key="2">
    <source>
        <dbReference type="Google" id="ProtNLM"/>
    </source>
</evidence>
<dbReference type="Gene3D" id="3.10.20.30">
    <property type="match status" value="1"/>
</dbReference>
<reference evidence="1" key="1">
    <citation type="submission" date="2019-08" db="EMBL/GenBank/DDBJ databases">
        <authorList>
            <person name="Kucharzyk K."/>
            <person name="Murdoch R.W."/>
            <person name="Higgins S."/>
            <person name="Loffler F."/>
        </authorList>
    </citation>
    <scope>NUCLEOTIDE SEQUENCE</scope>
</reference>
<dbReference type="Pfam" id="PF02597">
    <property type="entry name" value="ThiS"/>
    <property type="match status" value="1"/>
</dbReference>
<name>A0A644SYV8_9ZZZZ</name>
<dbReference type="InterPro" id="IPR012675">
    <property type="entry name" value="Beta-grasp_dom_sf"/>
</dbReference>
<protein>
    <recommendedName>
        <fullName evidence="2">Sulfur carrier protein ThiS</fullName>
    </recommendedName>
</protein>
<sequence>MRVTINSMLTEFPENQLSVAEILRRKRYSFPNIISRINGTLIRREERENALVREGDDVELYHMMSGG</sequence>
<comment type="caution">
    <text evidence="1">The sequence shown here is derived from an EMBL/GenBank/DDBJ whole genome shotgun (WGS) entry which is preliminary data.</text>
</comment>
<accession>A0A644SYV8</accession>
<gene>
    <name evidence="1" type="ORF">SDC9_05385</name>
</gene>
<dbReference type="InterPro" id="IPR016155">
    <property type="entry name" value="Mopterin_synth/thiamin_S_b"/>
</dbReference>